<protein>
    <submittedName>
        <fullName evidence="7">Arginine/ornithine antiporter arcD</fullName>
    </submittedName>
</protein>
<evidence type="ECO:0000256" key="3">
    <source>
        <dbReference type="ARBA" id="ARBA00022692"/>
    </source>
</evidence>
<evidence type="ECO:0000313" key="8">
    <source>
        <dbReference type="Proteomes" id="UP000031671"/>
    </source>
</evidence>
<accession>A0A0B8NIL5</accession>
<evidence type="ECO:0000256" key="6">
    <source>
        <dbReference type="SAM" id="Phobius"/>
    </source>
</evidence>
<dbReference type="InterPro" id="IPR018385">
    <property type="entry name" value="C4_dicarb_anaerob_car-like"/>
</dbReference>
<evidence type="ECO:0000256" key="1">
    <source>
        <dbReference type="ARBA" id="ARBA00004651"/>
    </source>
</evidence>
<evidence type="ECO:0000256" key="2">
    <source>
        <dbReference type="ARBA" id="ARBA00022475"/>
    </source>
</evidence>
<dbReference type="InterPro" id="IPR051679">
    <property type="entry name" value="DASS-Related_Transporters"/>
</dbReference>
<dbReference type="AlphaFoldDB" id="A0A0B8NIL5"/>
<dbReference type="PANTHER" id="PTHR43652">
    <property type="entry name" value="BASIC AMINO ACID ANTIPORTER YFCC-RELATED"/>
    <property type="match status" value="1"/>
</dbReference>
<dbReference type="GO" id="GO:0005886">
    <property type="term" value="C:plasma membrane"/>
    <property type="evidence" value="ECO:0007669"/>
    <property type="project" value="UniProtKB-SubCell"/>
</dbReference>
<keyword evidence="2" id="KW-1003">Cell membrane</keyword>
<feature type="transmembrane region" description="Helical" evidence="6">
    <location>
        <begin position="190"/>
        <end position="207"/>
    </location>
</feature>
<proteinExistence type="predicted"/>
<reference evidence="7 8" key="2">
    <citation type="submission" date="2015-01" db="EMBL/GenBank/DDBJ databases">
        <authorList>
            <consortium name="NBRP consortium"/>
            <person name="Sawabe T."/>
            <person name="Meirelles P."/>
            <person name="Feng G."/>
            <person name="Sayaka M."/>
            <person name="Hattori M."/>
            <person name="Ohkuma M."/>
        </authorList>
    </citation>
    <scope>NUCLEOTIDE SEQUENCE [LARGE SCALE GENOMIC DNA]</scope>
    <source>
        <strain evidence="8">JCM 19231</strain>
    </source>
</reference>
<evidence type="ECO:0000313" key="7">
    <source>
        <dbReference type="EMBL" id="GAM54031.1"/>
    </source>
</evidence>
<feature type="transmembrane region" description="Helical" evidence="6">
    <location>
        <begin position="93"/>
        <end position="112"/>
    </location>
</feature>
<keyword evidence="4 6" id="KW-1133">Transmembrane helix</keyword>
<gene>
    <name evidence="7" type="ORF">JCM19231_3551</name>
</gene>
<feature type="transmembrane region" description="Helical" evidence="6">
    <location>
        <begin position="12"/>
        <end position="32"/>
    </location>
</feature>
<feature type="transmembrane region" description="Helical" evidence="6">
    <location>
        <begin position="297"/>
        <end position="317"/>
    </location>
</feature>
<keyword evidence="8" id="KW-1185">Reference proteome</keyword>
<name>A0A0B8NIL5_9VIBR</name>
<reference evidence="7 8" key="1">
    <citation type="submission" date="2015-01" db="EMBL/GenBank/DDBJ databases">
        <title>Vibrio sp. C1 JCM 19231 whole genome shotgun sequence.</title>
        <authorList>
            <person name="Sawabe T."/>
            <person name="Meirelles P."/>
            <person name="Feng G."/>
            <person name="Sayaka M."/>
            <person name="Hattori M."/>
            <person name="Ohkuma M."/>
        </authorList>
    </citation>
    <scope>NUCLEOTIDE SEQUENCE [LARGE SCALE GENOMIC DNA]</scope>
    <source>
        <strain evidence="8">JCM 19231</strain>
    </source>
</reference>
<feature type="transmembrane region" description="Helical" evidence="6">
    <location>
        <begin position="52"/>
        <end position="81"/>
    </location>
</feature>
<feature type="transmembrane region" description="Helical" evidence="6">
    <location>
        <begin position="132"/>
        <end position="151"/>
    </location>
</feature>
<evidence type="ECO:0000256" key="4">
    <source>
        <dbReference type="ARBA" id="ARBA00022989"/>
    </source>
</evidence>
<comment type="caution">
    <text evidence="7">The sequence shown here is derived from an EMBL/GenBank/DDBJ whole genome shotgun (WGS) entry which is preliminary data.</text>
</comment>
<evidence type="ECO:0000256" key="5">
    <source>
        <dbReference type="ARBA" id="ARBA00023136"/>
    </source>
</evidence>
<feature type="transmembrane region" description="Helical" evidence="6">
    <location>
        <begin position="257"/>
        <end position="277"/>
    </location>
</feature>
<feature type="transmembrane region" description="Helical" evidence="6">
    <location>
        <begin position="227"/>
        <end position="245"/>
    </location>
</feature>
<comment type="subcellular location">
    <subcellularLocation>
        <location evidence="1">Cell membrane</location>
        <topology evidence="1">Multi-pass membrane protein</topology>
    </subcellularLocation>
</comment>
<dbReference type="Proteomes" id="UP000031671">
    <property type="component" value="Unassembled WGS sequence"/>
</dbReference>
<dbReference type="EMBL" id="BBRZ01000001">
    <property type="protein sequence ID" value="GAM54031.1"/>
    <property type="molecule type" value="Genomic_DNA"/>
</dbReference>
<dbReference type="Pfam" id="PF03606">
    <property type="entry name" value="DcuC"/>
    <property type="match status" value="1"/>
</dbReference>
<sequence>MLLAPIKGFHESVDVALFVIIIGGFLAVTMSTGAMDAGVAAVVDRFKGREQFLIPILMTLFAIGGTSFGMAEETVAFWALIMPVMSAAGYDRMVTAGVILLGSGVGVLASTVNPFATGIASRFAGLPIGEGVVLRLIIWATLLLIAIVYVMRYAKKTKADKSQSILAGIEFDDEFSKEPQTLEFTPIRKLTMSVFFGTFLVMIYGVIPWSDMGIEFIPTLGWWFDELSTLFFTASIIIALINRMPEAKYIEKFIEGARDLIGVALVVAVARGIYVVMGDGQIIDSILNWSEGMVQGLNGGVFTVVAYVVHIVLAFFIPSTSGLATVSMPLMGPLADFSNVSRDVMVTAYQSASGWINLFAPTAGHLSRGLL</sequence>
<organism evidence="7 8">
    <name type="scientific">Vibrio ishigakensis</name>
    <dbReference type="NCBI Taxonomy" id="1481914"/>
    <lineage>
        <taxon>Bacteria</taxon>
        <taxon>Pseudomonadati</taxon>
        <taxon>Pseudomonadota</taxon>
        <taxon>Gammaproteobacteria</taxon>
        <taxon>Vibrionales</taxon>
        <taxon>Vibrionaceae</taxon>
        <taxon>Vibrio</taxon>
    </lineage>
</organism>
<keyword evidence="5 6" id="KW-0472">Membrane</keyword>
<dbReference type="PANTHER" id="PTHR43652:SF6">
    <property type="entry name" value="ARGININE REPRESSOR"/>
    <property type="match status" value="1"/>
</dbReference>
<keyword evidence="3 6" id="KW-0812">Transmembrane</keyword>